<dbReference type="Gene3D" id="1.10.10.60">
    <property type="entry name" value="Homeodomain-like"/>
    <property type="match status" value="2"/>
</dbReference>
<dbReference type="PANTHER" id="PTHR43280">
    <property type="entry name" value="ARAC-FAMILY TRANSCRIPTIONAL REGULATOR"/>
    <property type="match status" value="1"/>
</dbReference>
<dbReference type="InterPro" id="IPR018060">
    <property type="entry name" value="HTH_AraC"/>
</dbReference>
<sequence>MKIIFCFFTFFCFLVNGQEYSDYRVRYDNFEENDERALEFVNAYIKEAKAFKNYKELTQAYRDAVSFSRNKKIEYADSAVWAASQAGDPDLIGNSYLTKGSVYYFTYRKYQKALDEYMRAWQYLSKSKDPYLYHKNMYHIGVVKSYLGYYEEAFTLFSKCRSYYRDTKVPPNFPNLQYNMKKGYLNSLHQMAICLFYLKKIKEVSQLINEGLQASAGDKNFYIERSYFYKLSGILAYLRENDKEALYDFNIALAGIEKKSDFTNTSLIYYLKGKILLRSRKENEGINYLEKVDSIFLKRNFAHPSVREVFELLITHYKNKNDNKKELYYTKQLLHFDQVMHNDFKYLSGKIIKEYDTNDLLTSKKRLESSAFYGYIVAGISFGALLLISVRYFKVKKRVKKYQIAGDQTLGEENHKDTVSTKLSKLPENLADEILDKLKIMEQNKFYLEKGLTQNELAKRLKTNTAYLSAVINEYKGTNYNTYLNNLRIEYVKEMLRTNAQWRKYSVDTIADECGFANRPKFSKFFIELTALTPSEFIQKINDETGDP</sequence>
<evidence type="ECO:0000313" key="7">
    <source>
        <dbReference type="Proteomes" id="UP000595426"/>
    </source>
</evidence>
<dbReference type="SUPFAM" id="SSF48452">
    <property type="entry name" value="TPR-like"/>
    <property type="match status" value="2"/>
</dbReference>
<dbReference type="InterPro" id="IPR009057">
    <property type="entry name" value="Homeodomain-like_sf"/>
</dbReference>
<evidence type="ECO:0000256" key="3">
    <source>
        <dbReference type="ARBA" id="ARBA00023163"/>
    </source>
</evidence>
<reference evidence="6 7" key="1">
    <citation type="submission" date="2020-12" db="EMBL/GenBank/DDBJ databases">
        <title>FDA dAtabase for Regulatory Grade micrObial Sequences (FDA-ARGOS): Supporting development and validation of Infectious Disease Dx tests.</title>
        <authorList>
            <person name="Kerrigan L."/>
            <person name="Long C."/>
            <person name="Tallon L."/>
            <person name="Sadzewicz L."/>
            <person name="Zhao X."/>
            <person name="Boylan J."/>
            <person name="Ott S."/>
            <person name="Bowen H."/>
            <person name="Vavikolanu K."/>
            <person name="Mehta A."/>
            <person name="Aluvathingal J."/>
            <person name="Nadendla S."/>
            <person name="Yan Y."/>
            <person name="Sichtig H."/>
        </authorList>
    </citation>
    <scope>NUCLEOTIDE SEQUENCE [LARGE SCALE GENOMIC DNA]</scope>
    <source>
        <strain evidence="6 7">FDAARGOS_1031</strain>
    </source>
</reference>
<name>A0A7T7UZ78_9FLAO</name>
<organism evidence="6 7">
    <name type="scientific">Elizabethkingia bruuniana</name>
    <dbReference type="NCBI Taxonomy" id="1756149"/>
    <lineage>
        <taxon>Bacteria</taxon>
        <taxon>Pseudomonadati</taxon>
        <taxon>Bacteroidota</taxon>
        <taxon>Flavobacteriia</taxon>
        <taxon>Flavobacteriales</taxon>
        <taxon>Weeksellaceae</taxon>
        <taxon>Elizabethkingia</taxon>
    </lineage>
</organism>
<evidence type="ECO:0000256" key="4">
    <source>
        <dbReference type="SAM" id="Phobius"/>
    </source>
</evidence>
<dbReference type="GO" id="GO:0003700">
    <property type="term" value="F:DNA-binding transcription factor activity"/>
    <property type="evidence" value="ECO:0007669"/>
    <property type="project" value="InterPro"/>
</dbReference>
<dbReference type="Pfam" id="PF12833">
    <property type="entry name" value="HTH_18"/>
    <property type="match status" value="1"/>
</dbReference>
<keyword evidence="4" id="KW-0812">Transmembrane</keyword>
<keyword evidence="3" id="KW-0804">Transcription</keyword>
<dbReference type="Gene3D" id="1.25.40.10">
    <property type="entry name" value="Tetratricopeptide repeat domain"/>
    <property type="match status" value="1"/>
</dbReference>
<evidence type="ECO:0000256" key="1">
    <source>
        <dbReference type="ARBA" id="ARBA00023015"/>
    </source>
</evidence>
<gene>
    <name evidence="6" type="ORF">I6H88_21325</name>
</gene>
<keyword evidence="1" id="KW-0805">Transcription regulation</keyword>
<dbReference type="RefSeq" id="WP_034870088.1">
    <property type="nucleotide sequence ID" value="NZ_CP067018.1"/>
</dbReference>
<evidence type="ECO:0000259" key="5">
    <source>
        <dbReference type="PROSITE" id="PS01124"/>
    </source>
</evidence>
<keyword evidence="7" id="KW-1185">Reference proteome</keyword>
<proteinExistence type="predicted"/>
<feature type="domain" description="HTH araC/xylS-type" evidence="5">
    <location>
        <begin position="438"/>
        <end position="540"/>
    </location>
</feature>
<accession>A0A7T7UZ78</accession>
<dbReference type="EMBL" id="CP067018">
    <property type="protein sequence ID" value="QQN58927.1"/>
    <property type="molecule type" value="Genomic_DNA"/>
</dbReference>
<keyword evidence="4" id="KW-1133">Transmembrane helix</keyword>
<feature type="transmembrane region" description="Helical" evidence="4">
    <location>
        <begin position="372"/>
        <end position="393"/>
    </location>
</feature>
<dbReference type="AlphaFoldDB" id="A0A7T7UZ78"/>
<keyword evidence="4" id="KW-0472">Membrane</keyword>
<dbReference type="SUPFAM" id="SSF46689">
    <property type="entry name" value="Homeodomain-like"/>
    <property type="match status" value="1"/>
</dbReference>
<evidence type="ECO:0000256" key="2">
    <source>
        <dbReference type="ARBA" id="ARBA00023125"/>
    </source>
</evidence>
<dbReference type="SMART" id="SM00342">
    <property type="entry name" value="HTH_ARAC"/>
    <property type="match status" value="1"/>
</dbReference>
<dbReference type="Proteomes" id="UP000595426">
    <property type="component" value="Chromosome"/>
</dbReference>
<keyword evidence="2" id="KW-0238">DNA-binding</keyword>
<dbReference type="PANTHER" id="PTHR43280:SF29">
    <property type="entry name" value="ARAC-FAMILY TRANSCRIPTIONAL REGULATOR"/>
    <property type="match status" value="1"/>
</dbReference>
<evidence type="ECO:0000313" key="6">
    <source>
        <dbReference type="EMBL" id="QQN58927.1"/>
    </source>
</evidence>
<dbReference type="GO" id="GO:0043565">
    <property type="term" value="F:sequence-specific DNA binding"/>
    <property type="evidence" value="ECO:0007669"/>
    <property type="project" value="InterPro"/>
</dbReference>
<dbReference type="PROSITE" id="PS01124">
    <property type="entry name" value="HTH_ARAC_FAMILY_2"/>
    <property type="match status" value="1"/>
</dbReference>
<dbReference type="InterPro" id="IPR011990">
    <property type="entry name" value="TPR-like_helical_dom_sf"/>
</dbReference>
<protein>
    <submittedName>
        <fullName evidence="6">AraC family transcriptional regulator</fullName>
    </submittedName>
</protein>